<dbReference type="OrthoDB" id="9786494at2"/>
<keyword evidence="5" id="KW-0949">S-adenosyl-L-methionine</keyword>
<dbReference type="Gene3D" id="3.40.50.150">
    <property type="entry name" value="Vaccinia Virus protein VP39"/>
    <property type="match status" value="1"/>
</dbReference>
<dbReference type="Proteomes" id="UP000028486">
    <property type="component" value="Chromosome"/>
</dbReference>
<feature type="domain" description="FAD dependent oxidoreductase" evidence="10">
    <location>
        <begin position="235"/>
        <end position="574"/>
    </location>
</feature>
<dbReference type="NCBIfam" id="TIGR03197">
    <property type="entry name" value="MnmC_Cterm"/>
    <property type="match status" value="1"/>
</dbReference>
<evidence type="ECO:0000256" key="7">
    <source>
        <dbReference type="ARBA" id="ARBA00022827"/>
    </source>
</evidence>
<dbReference type="GO" id="GO:0008033">
    <property type="term" value="P:tRNA processing"/>
    <property type="evidence" value="ECO:0007669"/>
    <property type="project" value="UniProtKB-KW"/>
</dbReference>
<dbReference type="SUPFAM" id="SSF51905">
    <property type="entry name" value="FAD/NAD(P)-binding domain"/>
    <property type="match status" value="1"/>
</dbReference>
<evidence type="ECO:0000313" key="12">
    <source>
        <dbReference type="EMBL" id="AII15077.1"/>
    </source>
</evidence>
<keyword evidence="9" id="KW-0511">Multifunctional enzyme</keyword>
<sequence>MIAFKQDTLYSSKFDDIYFNTDEPLKECFHTYSSVVDLLSEDELVVAEAGFGAGLNFFSTVLRAGDKKLHYIAVEKYPFSKAELRQIYTKFPSLSELFSLFIDQYDVLNDALIRIKFKNVILDIYFGDILDFFDELDFKADIWYMDGFAPSKNPDMWSLEVFDKVGAFCKSGAILRTFSSARIVQDNLKNAGFSVIKIKGHSKKRQSLEAILQTPKQKVSRQPWYSVPAIKPFKKVLIIGAGVAGLSAALKFCKAGFEVSVAEKMSQPATNGSSNHAGILMPLITKPEVDLGKMHMSAFLFAKNFYKGSEFADFCGVYDYAKNELEKQRFETWGKNEIFEFDKNASPYPRAFINDAAQIRPKKLCQSLAANLNMYYDFEFESLEKTKTGYKVNFKNKQSLDADLIIFAIGDESRVLFENSFEDEFMQLSSVRGQVTHIKEPLNLAYPYSARGYACKFVDGVQVIGATYARNDFCSETRLNDNEENISNLSEFISQKPTVIGANVGFRGYSGDRFPLIGGVHNAREFKQSYKSLLWTKNHENHQTPAHYENILITTAHGSRGLCTAIFGAEILLDMALGRQICTTKTILDSLNPARFLVRKLKKGLVK</sequence>
<evidence type="ECO:0000256" key="5">
    <source>
        <dbReference type="ARBA" id="ARBA00022691"/>
    </source>
</evidence>
<protein>
    <submittedName>
        <fullName evidence="12">Bifunctional 5-methylaminomethyl-2-thiouridine-forming methyltransferase / FAD-dependent demodification enzyme</fullName>
        <ecNumber evidence="12">2.1.1.61</ecNumber>
    </submittedName>
</protein>
<dbReference type="EMBL" id="CP009043">
    <property type="protein sequence ID" value="AII15077.1"/>
    <property type="molecule type" value="Genomic_DNA"/>
</dbReference>
<dbReference type="eggNOG" id="COG4121">
    <property type="taxonomic scope" value="Bacteria"/>
</dbReference>
<dbReference type="GO" id="GO:0016645">
    <property type="term" value="F:oxidoreductase activity, acting on the CH-NH group of donors"/>
    <property type="evidence" value="ECO:0007669"/>
    <property type="project" value="InterPro"/>
</dbReference>
<dbReference type="Gene3D" id="3.30.9.10">
    <property type="entry name" value="D-Amino Acid Oxidase, subunit A, domain 2"/>
    <property type="match status" value="1"/>
</dbReference>
<keyword evidence="4 12" id="KW-0808">Transferase</keyword>
<dbReference type="RefSeq" id="WP_038454688.1">
    <property type="nucleotide sequence ID" value="NZ_CP009043.1"/>
</dbReference>
<dbReference type="InterPro" id="IPR036188">
    <property type="entry name" value="FAD/NAD-bd_sf"/>
</dbReference>
<evidence type="ECO:0000259" key="10">
    <source>
        <dbReference type="Pfam" id="PF01266"/>
    </source>
</evidence>
<dbReference type="Gene3D" id="3.50.50.60">
    <property type="entry name" value="FAD/NAD(P)-binding domain"/>
    <property type="match status" value="1"/>
</dbReference>
<dbReference type="Pfam" id="PF01266">
    <property type="entry name" value="DAO"/>
    <property type="match status" value="1"/>
</dbReference>
<evidence type="ECO:0000256" key="1">
    <source>
        <dbReference type="ARBA" id="ARBA00022490"/>
    </source>
</evidence>
<name>A0A076FCE3_9BACT</name>
<dbReference type="HAMAP" id="MF_01102">
    <property type="entry name" value="MnmC"/>
    <property type="match status" value="1"/>
</dbReference>
<evidence type="ECO:0000256" key="4">
    <source>
        <dbReference type="ARBA" id="ARBA00022679"/>
    </source>
</evidence>
<dbReference type="KEGG" id="caj:CIG1485E_1243"/>
<dbReference type="InterPro" id="IPR008471">
    <property type="entry name" value="MnmC-like_methylTransf"/>
</dbReference>
<dbReference type="InterPro" id="IPR023032">
    <property type="entry name" value="tRNA_MAMT_biosynth_bifunc_MnmC"/>
</dbReference>
<evidence type="ECO:0000313" key="13">
    <source>
        <dbReference type="Proteomes" id="UP000028486"/>
    </source>
</evidence>
<keyword evidence="2 12" id="KW-0489">Methyltransferase</keyword>
<dbReference type="STRING" id="1244531.CIG2463D_1334"/>
<keyword evidence="6" id="KW-0819">tRNA processing</keyword>
<dbReference type="eggNOG" id="COG0665">
    <property type="taxonomic scope" value="Bacteria"/>
</dbReference>
<keyword evidence="7" id="KW-0274">FAD</keyword>
<reference evidence="13" key="1">
    <citation type="journal article" date="2014" name="Genome Announc.">
        <title>Complete Genome Sequence of Campylobacter iguaniorum Strain 1485ET, Isolated from a Bearded Dragon (Pogona vitticeps).</title>
        <authorList>
            <person name="Gilbert M.J."/>
            <person name="Miller W.G."/>
            <person name="Yee E."/>
            <person name="Kik M."/>
            <person name="Wagenaar J.A."/>
            <person name="Duim B."/>
        </authorList>
    </citation>
    <scope>NUCLEOTIDE SEQUENCE [LARGE SCALE GENOMIC DNA]</scope>
    <source>
        <strain evidence="13">1485E</strain>
    </source>
</reference>
<keyword evidence="3" id="KW-0285">Flavoprotein</keyword>
<dbReference type="PATRIC" id="fig|1244531.5.peg.1345"/>
<organism evidence="12 13">
    <name type="scientific">Campylobacter iguaniorum</name>
    <dbReference type="NCBI Taxonomy" id="1244531"/>
    <lineage>
        <taxon>Bacteria</taxon>
        <taxon>Pseudomonadati</taxon>
        <taxon>Campylobacterota</taxon>
        <taxon>Epsilonproteobacteria</taxon>
        <taxon>Campylobacterales</taxon>
        <taxon>Campylobacteraceae</taxon>
        <taxon>Campylobacter</taxon>
    </lineage>
</organism>
<dbReference type="AlphaFoldDB" id="A0A076FCE3"/>
<dbReference type="GO" id="GO:0004808">
    <property type="term" value="F:tRNA (5-methylaminomethyl-2-thiouridylate)(34)-methyltransferase activity"/>
    <property type="evidence" value="ECO:0007669"/>
    <property type="project" value="UniProtKB-EC"/>
</dbReference>
<dbReference type="GO" id="GO:0005737">
    <property type="term" value="C:cytoplasm"/>
    <property type="evidence" value="ECO:0007669"/>
    <property type="project" value="TreeGrafter"/>
</dbReference>
<evidence type="ECO:0000259" key="11">
    <source>
        <dbReference type="Pfam" id="PF05430"/>
    </source>
</evidence>
<dbReference type="Pfam" id="PF05430">
    <property type="entry name" value="Methyltransf_30"/>
    <property type="match status" value="1"/>
</dbReference>
<evidence type="ECO:0000256" key="3">
    <source>
        <dbReference type="ARBA" id="ARBA00022630"/>
    </source>
</evidence>
<dbReference type="InterPro" id="IPR047785">
    <property type="entry name" value="tRNA_MNMC2"/>
</dbReference>
<dbReference type="NCBIfam" id="NF033855">
    <property type="entry name" value="tRNA_MNMC2"/>
    <property type="match status" value="1"/>
</dbReference>
<dbReference type="HOGENOM" id="CLU_022427_2_1_7"/>
<evidence type="ECO:0000256" key="8">
    <source>
        <dbReference type="ARBA" id="ARBA00023002"/>
    </source>
</evidence>
<dbReference type="PANTHER" id="PTHR13847">
    <property type="entry name" value="SARCOSINE DEHYDROGENASE-RELATED"/>
    <property type="match status" value="1"/>
</dbReference>
<gene>
    <name evidence="12" type="primary">mnmC</name>
    <name evidence="12" type="ORF">CIG1485E_1243</name>
</gene>
<dbReference type="GO" id="GO:0032259">
    <property type="term" value="P:methylation"/>
    <property type="evidence" value="ECO:0007669"/>
    <property type="project" value="UniProtKB-KW"/>
</dbReference>
<dbReference type="PANTHER" id="PTHR13847:SF283">
    <property type="entry name" value="TRNA 5-METHYLAMINOMETHYL-2-THIOURIDINE BIOSYNTHESIS BIFUNCTIONAL PROTEIN MNMC"/>
    <property type="match status" value="1"/>
</dbReference>
<dbReference type="InterPro" id="IPR017610">
    <property type="entry name" value="tRNA_S-uridine_synth_MnmC_C"/>
</dbReference>
<keyword evidence="1" id="KW-0963">Cytoplasm</keyword>
<keyword evidence="13" id="KW-1185">Reference proteome</keyword>
<evidence type="ECO:0000256" key="2">
    <source>
        <dbReference type="ARBA" id="ARBA00022603"/>
    </source>
</evidence>
<dbReference type="NCBIfam" id="NF002481">
    <property type="entry name" value="PRK01747.1-2"/>
    <property type="match status" value="1"/>
</dbReference>
<evidence type="ECO:0000256" key="6">
    <source>
        <dbReference type="ARBA" id="ARBA00022694"/>
    </source>
</evidence>
<dbReference type="EC" id="2.1.1.61" evidence="12"/>
<accession>A0A076FCE3</accession>
<proteinExistence type="inferred from homology"/>
<feature type="domain" description="MnmC-like methyltransferase" evidence="11">
    <location>
        <begin position="95"/>
        <end position="212"/>
    </location>
</feature>
<evidence type="ECO:0000256" key="9">
    <source>
        <dbReference type="ARBA" id="ARBA00023268"/>
    </source>
</evidence>
<dbReference type="InterPro" id="IPR006076">
    <property type="entry name" value="FAD-dep_OxRdtase"/>
</dbReference>
<keyword evidence="8" id="KW-0560">Oxidoreductase</keyword>
<dbReference type="InterPro" id="IPR029063">
    <property type="entry name" value="SAM-dependent_MTases_sf"/>
</dbReference>